<feature type="compositionally biased region" description="Low complexity" evidence="1">
    <location>
        <begin position="302"/>
        <end position="315"/>
    </location>
</feature>
<dbReference type="SUPFAM" id="SSF49464">
    <property type="entry name" value="Carboxypeptidase regulatory domain-like"/>
    <property type="match status" value="1"/>
</dbReference>
<dbReference type="Gene3D" id="2.60.40.1120">
    <property type="entry name" value="Carboxypeptidase-like, regulatory domain"/>
    <property type="match status" value="1"/>
</dbReference>
<reference evidence="4 5" key="1">
    <citation type="submission" date="2016-10" db="EMBL/GenBank/DDBJ databases">
        <authorList>
            <person name="de Groot N.N."/>
        </authorList>
    </citation>
    <scope>NUCLEOTIDE SEQUENCE [LARGE SCALE GENOMIC DNA]</scope>
    <source>
        <strain evidence="4 5">MP1X4</strain>
    </source>
</reference>
<sequence length="951" mass="105691">MKKLYLLLVITLLTQALFAQRGGGRSGSARGPSTPLSPPIALREVSGIVKDTSDNTVIGAIITLKSKTDTLRTATNTDGVFVLKNVKAATFVLTISEIGFATTTRKYLNNDAVKHIVLDPIVLKPENNMLKTVNINGTPSITYKTDTVEYKASDYKVRENATVDELLKKMEGMEVGSDGTLTHQGQQVMKARLNGKDYAGGNVAQAIQTLPADIVDKIQIVDDYGDEAARTGVKDGNPQKVLNITTRADRSVGNIARLTAGEGSDSRYDDRVFGQRIDANQQIGVIANFRNTVNGVASTGLNGASNGSLGSQSSSGGSGGTTKAGGPAFNYRDDWGKKIEVNMSYTYAYNDVYSINNSVGKQYSSLGNTNFTNNSTGNNNSKTHTASFDMEYNIDSANYMRFTPTYSFSGTNSDNLSQYYQTGVINQTSLNNNGSTSSSPTYGAVLFYQHIFKKKRRNISLQLSYTHSDAQMNSMQEDSILYYRDTITTGTPFLDSLVHRVIQRGSLTNSYRASLTYVEPVGPLSQFEFNAQYIYRGYNNNAYTDNVDSLGRTFQIDSLTNVYHYSFAETRIALNYRINKPKYSLSLGVTAIPTLLQGERQGYAGTVDHSDFNLIPIFRYMYMWSRQERFSINYSGTPTEPTFNELQPFTDLTNPQNPVIGNPDLKPSFTHSINAIYNDYIANSQFNVSANVNASFVNNQVVTNNILTPTIVTKRNPTTGETLRDTSLIPYTHYTNLNGAYTVSGNYNVAKQYDDRKYNLELNGNVTYGRNIAMSNNVESFSSTWRFNERFGPRIDPNDWLEVNPYVSYNVTTSSNSLPDALDNNTKTLALSVDGKVYFLQTWMIGYSASKNYVTGISSNVTKNPFVVNAYFEKEFFKKRNGILSVQFFDILDQNNFINRVITPTGYTDTKTNALSRYVMVSFRMNLQQWSGAPKRHGKLMQRRGDGSFIE</sequence>
<dbReference type="OrthoDB" id="1086219at2"/>
<evidence type="ECO:0000313" key="4">
    <source>
        <dbReference type="EMBL" id="SDT25743.1"/>
    </source>
</evidence>
<feature type="domain" description="Outer membrane protein beta-barrel" evidence="3">
    <location>
        <begin position="450"/>
        <end position="788"/>
    </location>
</feature>
<dbReference type="InterPro" id="IPR008969">
    <property type="entry name" value="CarboxyPept-like_regulatory"/>
</dbReference>
<dbReference type="Pfam" id="PF14905">
    <property type="entry name" value="OMP_b-brl_3"/>
    <property type="match status" value="1"/>
</dbReference>
<dbReference type="SUPFAM" id="SSF56935">
    <property type="entry name" value="Porins"/>
    <property type="match status" value="1"/>
</dbReference>
<proteinExistence type="predicted"/>
<feature type="signal peptide" evidence="2">
    <location>
        <begin position="1"/>
        <end position="19"/>
    </location>
</feature>
<feature type="chain" id="PRO_5009267077" evidence="2">
    <location>
        <begin position="20"/>
        <end position="951"/>
    </location>
</feature>
<dbReference type="Pfam" id="PF13620">
    <property type="entry name" value="CarboxypepD_reg"/>
    <property type="match status" value="1"/>
</dbReference>
<dbReference type="STRING" id="652787.SAMN05216490_2876"/>
<evidence type="ECO:0000256" key="2">
    <source>
        <dbReference type="SAM" id="SignalP"/>
    </source>
</evidence>
<dbReference type="InterPro" id="IPR041700">
    <property type="entry name" value="OMP_b-brl_3"/>
</dbReference>
<dbReference type="Proteomes" id="UP000199679">
    <property type="component" value="Chromosome I"/>
</dbReference>
<organism evidence="4 5">
    <name type="scientific">Mucilaginibacter mallensis</name>
    <dbReference type="NCBI Taxonomy" id="652787"/>
    <lineage>
        <taxon>Bacteria</taxon>
        <taxon>Pseudomonadati</taxon>
        <taxon>Bacteroidota</taxon>
        <taxon>Sphingobacteriia</taxon>
        <taxon>Sphingobacteriales</taxon>
        <taxon>Sphingobacteriaceae</taxon>
        <taxon>Mucilaginibacter</taxon>
    </lineage>
</organism>
<dbReference type="RefSeq" id="WP_091374034.1">
    <property type="nucleotide sequence ID" value="NZ_LT629740.1"/>
</dbReference>
<accession>A0A1H1YWF7</accession>
<name>A0A1H1YWF7_MUCMA</name>
<evidence type="ECO:0000313" key="5">
    <source>
        <dbReference type="Proteomes" id="UP000199679"/>
    </source>
</evidence>
<dbReference type="EMBL" id="LT629740">
    <property type="protein sequence ID" value="SDT25743.1"/>
    <property type="molecule type" value="Genomic_DNA"/>
</dbReference>
<evidence type="ECO:0000259" key="3">
    <source>
        <dbReference type="Pfam" id="PF14905"/>
    </source>
</evidence>
<dbReference type="AlphaFoldDB" id="A0A1H1YWF7"/>
<keyword evidence="5" id="KW-1185">Reference proteome</keyword>
<gene>
    <name evidence="4" type="ORF">SAMN05216490_2876</name>
</gene>
<evidence type="ECO:0000256" key="1">
    <source>
        <dbReference type="SAM" id="MobiDB-lite"/>
    </source>
</evidence>
<keyword evidence="2" id="KW-0732">Signal</keyword>
<protein>
    <submittedName>
        <fullName evidence="4">Outer membrane receptor proteins, mostly Fe transport</fullName>
    </submittedName>
</protein>
<feature type="region of interest" description="Disordered" evidence="1">
    <location>
        <begin position="302"/>
        <end position="327"/>
    </location>
</feature>
<keyword evidence="4" id="KW-0675">Receptor</keyword>